<accession>A0ABS2SUX8</accession>
<dbReference type="RefSeq" id="WP_054794037.1">
    <property type="nucleotide sequence ID" value="NZ_JAFBCV010000005.1"/>
</dbReference>
<proteinExistence type="predicted"/>
<keyword evidence="2" id="KW-1185">Reference proteome</keyword>
<gene>
    <name evidence="1" type="ORF">JOC54_002085</name>
</gene>
<evidence type="ECO:0000313" key="1">
    <source>
        <dbReference type="EMBL" id="MBM7838826.1"/>
    </source>
</evidence>
<organism evidence="1 2">
    <name type="scientific">Shouchella xiaoxiensis</name>
    <dbReference type="NCBI Taxonomy" id="766895"/>
    <lineage>
        <taxon>Bacteria</taxon>
        <taxon>Bacillati</taxon>
        <taxon>Bacillota</taxon>
        <taxon>Bacilli</taxon>
        <taxon>Bacillales</taxon>
        <taxon>Bacillaceae</taxon>
        <taxon>Shouchella</taxon>
    </lineage>
</organism>
<protein>
    <submittedName>
        <fullName evidence="1">Uncharacterized protein</fullName>
    </submittedName>
</protein>
<sequence length="74" mass="8584">MEQAIEYDLFNQQFLHALKTMATEQPSEDQEMAASVLHLLKQQPGAIHLIDRDYKEATMMEFAQITNQTTNRTK</sequence>
<reference evidence="1" key="1">
    <citation type="submission" date="2021-01" db="EMBL/GenBank/DDBJ databases">
        <title>Genomic Encyclopedia of Type Strains, Phase IV (KMG-IV): sequencing the most valuable type-strain genomes for metagenomic binning, comparative biology and taxonomic classification.</title>
        <authorList>
            <person name="Goeker M."/>
        </authorList>
    </citation>
    <scope>NUCLEOTIDE SEQUENCE</scope>
    <source>
        <strain evidence="1">DSM 21943</strain>
    </source>
</reference>
<dbReference type="Proteomes" id="UP001179280">
    <property type="component" value="Unassembled WGS sequence"/>
</dbReference>
<comment type="caution">
    <text evidence="1">The sequence shown here is derived from an EMBL/GenBank/DDBJ whole genome shotgun (WGS) entry which is preliminary data.</text>
</comment>
<name>A0ABS2SUX8_9BACI</name>
<dbReference type="EMBL" id="JAFBCV010000005">
    <property type="protein sequence ID" value="MBM7838826.1"/>
    <property type="molecule type" value="Genomic_DNA"/>
</dbReference>
<evidence type="ECO:0000313" key="2">
    <source>
        <dbReference type="Proteomes" id="UP001179280"/>
    </source>
</evidence>